<dbReference type="GO" id="GO:0016887">
    <property type="term" value="F:ATP hydrolysis activity"/>
    <property type="evidence" value="ECO:0007669"/>
    <property type="project" value="InterPro"/>
</dbReference>
<dbReference type="RefSeq" id="WP_110374594.1">
    <property type="nucleotide sequence ID" value="NZ_JAHBRY010000001.1"/>
</dbReference>
<organism evidence="7 8">
    <name type="scientific">Chelatococcus asaccharovorans</name>
    <dbReference type="NCBI Taxonomy" id="28210"/>
    <lineage>
        <taxon>Bacteria</taxon>
        <taxon>Pseudomonadati</taxon>
        <taxon>Pseudomonadota</taxon>
        <taxon>Alphaproteobacteria</taxon>
        <taxon>Hyphomicrobiales</taxon>
        <taxon>Chelatococcaceae</taxon>
        <taxon>Chelatococcus</taxon>
    </lineage>
</organism>
<dbReference type="Gene3D" id="2.40.50.100">
    <property type="match status" value="1"/>
</dbReference>
<dbReference type="PROSITE" id="PS50893">
    <property type="entry name" value="ABC_TRANSPORTER_2"/>
    <property type="match status" value="1"/>
</dbReference>
<keyword evidence="3" id="KW-0813">Transport</keyword>
<keyword evidence="8" id="KW-1185">Reference proteome</keyword>
<comment type="subcellular location">
    <subcellularLocation>
        <location evidence="1">Cell inner membrane</location>
        <topology evidence="1">Peripheral membrane protein</topology>
    </subcellularLocation>
</comment>
<dbReference type="SUPFAM" id="SSF50331">
    <property type="entry name" value="MOP-like"/>
    <property type="match status" value="1"/>
</dbReference>
<comment type="caution">
    <text evidence="7">The sequence shown here is derived from an EMBL/GenBank/DDBJ whole genome shotgun (WGS) entry which is preliminary data.</text>
</comment>
<dbReference type="EMBL" id="QJJK01000004">
    <property type="protein sequence ID" value="PXW60268.1"/>
    <property type="molecule type" value="Genomic_DNA"/>
</dbReference>
<evidence type="ECO:0000256" key="1">
    <source>
        <dbReference type="ARBA" id="ARBA00004417"/>
    </source>
</evidence>
<dbReference type="InterPro" id="IPR008995">
    <property type="entry name" value="Mo/tungstate-bd_C_term_dom"/>
</dbReference>
<evidence type="ECO:0000256" key="5">
    <source>
        <dbReference type="ARBA" id="ARBA00022840"/>
    </source>
</evidence>
<dbReference type="SUPFAM" id="SSF52540">
    <property type="entry name" value="P-loop containing nucleoside triphosphate hydrolases"/>
    <property type="match status" value="1"/>
</dbReference>
<dbReference type="PANTHER" id="PTHR42781">
    <property type="entry name" value="SPERMIDINE/PUTRESCINE IMPORT ATP-BINDING PROTEIN POTA"/>
    <property type="match status" value="1"/>
</dbReference>
<dbReference type="GO" id="GO:0005524">
    <property type="term" value="F:ATP binding"/>
    <property type="evidence" value="ECO:0007669"/>
    <property type="project" value="UniProtKB-KW"/>
</dbReference>
<dbReference type="AlphaFoldDB" id="A0A2V3UBT4"/>
<evidence type="ECO:0000259" key="6">
    <source>
        <dbReference type="PROSITE" id="PS50893"/>
    </source>
</evidence>
<dbReference type="FunFam" id="3.40.50.300:FF:000042">
    <property type="entry name" value="Maltose/maltodextrin ABC transporter, ATP-binding protein"/>
    <property type="match status" value="1"/>
</dbReference>
<accession>A0A2V3UBT4</accession>
<dbReference type="Gene3D" id="3.40.50.300">
    <property type="entry name" value="P-loop containing nucleotide triphosphate hydrolases"/>
    <property type="match status" value="1"/>
</dbReference>
<evidence type="ECO:0000256" key="4">
    <source>
        <dbReference type="ARBA" id="ARBA00022741"/>
    </source>
</evidence>
<dbReference type="SMART" id="SM00382">
    <property type="entry name" value="AAA"/>
    <property type="match status" value="1"/>
</dbReference>
<keyword evidence="5 7" id="KW-0067">ATP-binding</keyword>
<dbReference type="InterPro" id="IPR003439">
    <property type="entry name" value="ABC_transporter-like_ATP-bd"/>
</dbReference>
<dbReference type="InterPro" id="IPR050093">
    <property type="entry name" value="ABC_SmlMolc_Importer"/>
</dbReference>
<reference evidence="7 8" key="1">
    <citation type="submission" date="2018-05" db="EMBL/GenBank/DDBJ databases">
        <title>Genomic Encyclopedia of Type Strains, Phase IV (KMG-IV): sequencing the most valuable type-strain genomes for metagenomic binning, comparative biology and taxonomic classification.</title>
        <authorList>
            <person name="Goeker M."/>
        </authorList>
    </citation>
    <scope>NUCLEOTIDE SEQUENCE [LARGE SCALE GENOMIC DNA]</scope>
    <source>
        <strain evidence="7 8">DSM 6462</strain>
    </source>
</reference>
<feature type="domain" description="ABC transporter" evidence="6">
    <location>
        <begin position="6"/>
        <end position="237"/>
    </location>
</feature>
<dbReference type="PROSITE" id="PS00211">
    <property type="entry name" value="ABC_TRANSPORTER_1"/>
    <property type="match status" value="1"/>
</dbReference>
<evidence type="ECO:0000256" key="3">
    <source>
        <dbReference type="ARBA" id="ARBA00022448"/>
    </source>
</evidence>
<keyword evidence="4" id="KW-0547">Nucleotide-binding</keyword>
<evidence type="ECO:0000313" key="7">
    <source>
        <dbReference type="EMBL" id="PXW60268.1"/>
    </source>
</evidence>
<dbReference type="OrthoDB" id="9802264at2"/>
<sequence>MQPRSLILTDLVKSYDRRTNAVDHIDLRIEAGEFVSFLGPSGSGKTTTLMMIAGFEQPTAGEIKLDGRAIEQVPPYDRNIGMVFQNYALFPHMTVRGNVGYPLRIRHMAKDVMRQRVDKALAMVGLSTFGERYPAELSGGQQQRVALARALVFEPGLILLDEPLGALDKNLREHMQVELKRIHKELGVTMIYVTHDQTEAMTMSDRIAVFNAGRIEHLGTPTEVYFKPRTRFVASFVGDSNLLEGTAGKGGVVEIPGFGPVATAATDLAPGAPALLLMRPEIFEVVADGEGASVTGNHLEVADVVNYGDSLLLIGKAGGQALRVRVPSRVAAGYEAGGRYGIRWNPANVQVVGG</sequence>
<dbReference type="GO" id="GO:0140359">
    <property type="term" value="F:ABC-type transporter activity"/>
    <property type="evidence" value="ECO:0007669"/>
    <property type="project" value="UniProtKB-ARBA"/>
</dbReference>
<comment type="similarity">
    <text evidence="2">Belongs to the ABC transporter superfamily.</text>
</comment>
<protein>
    <submittedName>
        <fullName evidence="7">Putative spermidine/putrescine transport system ATP-binding protein</fullName>
    </submittedName>
</protein>
<gene>
    <name evidence="7" type="ORF">C7450_104321</name>
</gene>
<dbReference type="InterPro" id="IPR017871">
    <property type="entry name" value="ABC_transporter-like_CS"/>
</dbReference>
<dbReference type="PANTHER" id="PTHR42781:SF6">
    <property type="entry name" value="SPERMIDINE_PUTRESCINE IMPORT ATP-BINDING PROTEIN POTA"/>
    <property type="match status" value="1"/>
</dbReference>
<dbReference type="Pfam" id="PF00005">
    <property type="entry name" value="ABC_tran"/>
    <property type="match status" value="1"/>
</dbReference>
<evidence type="ECO:0000313" key="8">
    <source>
        <dbReference type="Proteomes" id="UP000248021"/>
    </source>
</evidence>
<proteinExistence type="inferred from homology"/>
<dbReference type="Proteomes" id="UP000248021">
    <property type="component" value="Unassembled WGS sequence"/>
</dbReference>
<evidence type="ECO:0000256" key="2">
    <source>
        <dbReference type="ARBA" id="ARBA00005417"/>
    </source>
</evidence>
<dbReference type="InterPro" id="IPR027417">
    <property type="entry name" value="P-loop_NTPase"/>
</dbReference>
<dbReference type="GO" id="GO:0043190">
    <property type="term" value="C:ATP-binding cassette (ABC) transporter complex"/>
    <property type="evidence" value="ECO:0007669"/>
    <property type="project" value="UniProtKB-ARBA"/>
</dbReference>
<dbReference type="InterPro" id="IPR003593">
    <property type="entry name" value="AAA+_ATPase"/>
</dbReference>
<name>A0A2V3UBT4_9HYPH</name>